<comment type="subcellular location">
    <subcellularLocation>
        <location evidence="9">Mitochondrion inner membrane</location>
        <topology evidence="9">Peripheral membrane protein</topology>
        <orientation evidence="9">Matrix side</orientation>
    </subcellularLocation>
    <subcellularLocation>
        <location evidence="1">Nucleus</location>
    </subcellularLocation>
</comment>
<feature type="domain" description="Rad4 beta-hairpin" evidence="11">
    <location>
        <begin position="399"/>
        <end position="452"/>
    </location>
</feature>
<evidence type="ECO:0000259" key="11">
    <source>
        <dbReference type="SMART" id="SM01030"/>
    </source>
</evidence>
<feature type="domain" description="Rad4 beta-hairpin" evidence="13">
    <location>
        <begin position="519"/>
        <end position="593"/>
    </location>
</feature>
<evidence type="ECO:0000256" key="8">
    <source>
        <dbReference type="ARBA" id="ARBA00023242"/>
    </source>
</evidence>
<evidence type="ECO:0000256" key="10">
    <source>
        <dbReference type="SAM" id="MobiDB-lite"/>
    </source>
</evidence>
<dbReference type="InterPro" id="IPR029063">
    <property type="entry name" value="SAM-dependent_MTases_sf"/>
</dbReference>
<dbReference type="Gene3D" id="3.30.60.290">
    <property type="entry name" value="Rad4, beta-hairpin domain BHD2"/>
    <property type="match status" value="1"/>
</dbReference>
<dbReference type="PANTHER" id="PTHR12135">
    <property type="entry name" value="DNA REPAIR PROTEIN XP-C / RAD4"/>
    <property type="match status" value="1"/>
</dbReference>
<keyword evidence="9" id="KW-0999">Mitochondrion inner membrane</keyword>
<dbReference type="Pfam" id="PF03835">
    <property type="entry name" value="Rad4"/>
    <property type="match status" value="1"/>
</dbReference>
<dbReference type="Proteomes" id="UP000663699">
    <property type="component" value="Chromosome 16"/>
</dbReference>
<evidence type="ECO:0000256" key="7">
    <source>
        <dbReference type="ARBA" id="ARBA00023204"/>
    </source>
</evidence>
<keyword evidence="6" id="KW-0227">DNA damage</keyword>
<feature type="binding site" evidence="9">
    <location>
        <position position="743"/>
    </location>
    <ligand>
        <name>S-adenosyl-L-methionine</name>
        <dbReference type="ChEBI" id="CHEBI:59789"/>
    </ligand>
</feature>
<dbReference type="PROSITE" id="PS51608">
    <property type="entry name" value="SAM_MT_UBIE"/>
    <property type="match status" value="1"/>
</dbReference>
<keyword evidence="9" id="KW-0496">Mitochondrion</keyword>
<comment type="catalytic activity">
    <reaction evidence="9">
        <text>a 2-methoxy-6-(all-trans-polyprenyl)benzene-1,4-diol + S-adenosyl-L-methionine = a 5-methoxy-2-methyl-3-(all-trans-polyprenyl)benzene-1,4-diol + S-adenosyl-L-homocysteine + H(+)</text>
        <dbReference type="Rhea" id="RHEA:28286"/>
        <dbReference type="Rhea" id="RHEA-COMP:10858"/>
        <dbReference type="Rhea" id="RHEA-COMP:10859"/>
        <dbReference type="ChEBI" id="CHEBI:15378"/>
        <dbReference type="ChEBI" id="CHEBI:57856"/>
        <dbReference type="ChEBI" id="CHEBI:59789"/>
        <dbReference type="ChEBI" id="CHEBI:84166"/>
        <dbReference type="ChEBI" id="CHEBI:84167"/>
        <dbReference type="EC" id="2.1.1.201"/>
    </reaction>
</comment>
<evidence type="ECO:0000259" key="12">
    <source>
        <dbReference type="SMART" id="SM01031"/>
    </source>
</evidence>
<reference evidence="14" key="1">
    <citation type="submission" date="2020-06" db="EMBL/GenBank/DDBJ databases">
        <title>Genomes of multiple members of Pneumocystis genus reveal paths to human pathogen Pneumocystis jirovecii.</title>
        <authorList>
            <person name="Cisse O.H."/>
            <person name="Ma L."/>
            <person name="Dekker J."/>
            <person name="Khil P."/>
            <person name="Jo J."/>
            <person name="Brenchley J."/>
            <person name="Blair R."/>
            <person name="Pahar B."/>
            <person name="Chabe M."/>
            <person name="Van Rompay K.A."/>
            <person name="Keesler R."/>
            <person name="Sukura A."/>
            <person name="Hirsch V."/>
            <person name="Kutty G."/>
            <person name="Liu Y."/>
            <person name="Peng L."/>
            <person name="Chen J."/>
            <person name="Song J."/>
            <person name="Weissenbacher-Lang C."/>
            <person name="Xu J."/>
            <person name="Upham N.S."/>
            <person name="Stajich J.E."/>
            <person name="Cuomo C.A."/>
            <person name="Cushion M.T."/>
            <person name="Kovacs J.A."/>
        </authorList>
    </citation>
    <scope>NUCLEOTIDE SEQUENCE</scope>
    <source>
        <strain evidence="14">2A</strain>
    </source>
</reference>
<dbReference type="Gene3D" id="3.30.70.2460">
    <property type="entry name" value="Rad4, beta-hairpin domain BHD3"/>
    <property type="match status" value="1"/>
</dbReference>
<organism evidence="14 15">
    <name type="scientific">Pneumocystis wakefieldiae</name>
    <dbReference type="NCBI Taxonomy" id="38082"/>
    <lineage>
        <taxon>Eukaryota</taxon>
        <taxon>Fungi</taxon>
        <taxon>Dikarya</taxon>
        <taxon>Ascomycota</taxon>
        <taxon>Taphrinomycotina</taxon>
        <taxon>Pneumocystomycetes</taxon>
        <taxon>Pneumocystaceae</taxon>
        <taxon>Pneumocystis</taxon>
    </lineage>
</organism>
<dbReference type="UniPathway" id="UPA00232"/>
<dbReference type="Gene3D" id="3.90.260.10">
    <property type="entry name" value="Transglutaminase-like"/>
    <property type="match status" value="1"/>
</dbReference>
<dbReference type="Pfam" id="PF10403">
    <property type="entry name" value="BHD_1"/>
    <property type="match status" value="1"/>
</dbReference>
<dbReference type="EC" id="2.1.1.201" evidence="9"/>
<dbReference type="PROSITE" id="PS01183">
    <property type="entry name" value="UBIE_1"/>
    <property type="match status" value="1"/>
</dbReference>
<dbReference type="EMBL" id="CP054547">
    <property type="protein sequence ID" value="QSL67021.1"/>
    <property type="molecule type" value="Genomic_DNA"/>
</dbReference>
<evidence type="ECO:0000259" key="13">
    <source>
        <dbReference type="SMART" id="SM01032"/>
    </source>
</evidence>
<keyword evidence="7" id="KW-0234">DNA repair</keyword>
<dbReference type="InterPro" id="IPR018325">
    <property type="entry name" value="Rad4/PNGase_transGLS-fold"/>
</dbReference>
<dbReference type="SMART" id="SM01030">
    <property type="entry name" value="BHD_1"/>
    <property type="match status" value="1"/>
</dbReference>
<dbReference type="SUPFAM" id="SSF53335">
    <property type="entry name" value="S-adenosyl-L-methionine-dependent methyltransferases"/>
    <property type="match status" value="1"/>
</dbReference>
<evidence type="ECO:0000256" key="9">
    <source>
        <dbReference type="HAMAP-Rule" id="MF_03191"/>
    </source>
</evidence>
<dbReference type="FunFam" id="3.30.70.2460:FF:000001">
    <property type="entry name" value="DNA repair protein Rad4 family"/>
    <property type="match status" value="1"/>
</dbReference>
<comment type="function">
    <text evidence="9">Methyltransferase required for the conversion of 2-polyprenyl-6-methoxy-1,4-benzoquinol (DDMQH2) to 2-polyprenyl-3-methyl-6-methoxy-1,4-benzoquinol (DMQH2).</text>
</comment>
<keyword evidence="8" id="KW-0539">Nucleus</keyword>
<dbReference type="Pfam" id="PF01209">
    <property type="entry name" value="Ubie_methyltran"/>
    <property type="match status" value="2"/>
</dbReference>
<dbReference type="GO" id="GO:0003697">
    <property type="term" value="F:single-stranded DNA binding"/>
    <property type="evidence" value="ECO:0007669"/>
    <property type="project" value="TreeGrafter"/>
</dbReference>
<dbReference type="GO" id="GO:0031314">
    <property type="term" value="C:extrinsic component of mitochondrial inner membrane"/>
    <property type="evidence" value="ECO:0007669"/>
    <property type="project" value="UniProtKB-UniRule"/>
</dbReference>
<comment type="similarity">
    <text evidence="9">Belongs to the class I-like SAM-binding methyltransferase superfamily. MenG/UbiE family.</text>
</comment>
<dbReference type="InterPro" id="IPR023576">
    <property type="entry name" value="UbiE/COQ5_MeTrFase_CS"/>
</dbReference>
<dbReference type="Gene3D" id="3.40.50.150">
    <property type="entry name" value="Vaccinia Virus protein VP39"/>
    <property type="match status" value="2"/>
</dbReference>
<name>A0A899FYX8_9ASCO</name>
<dbReference type="InterPro" id="IPR042488">
    <property type="entry name" value="Rad4_BHD3_sf"/>
</dbReference>
<feature type="domain" description="Rad4 beta-hairpin" evidence="12">
    <location>
        <begin position="454"/>
        <end position="512"/>
    </location>
</feature>
<dbReference type="InterPro" id="IPR004033">
    <property type="entry name" value="UbiE/COQ5_MeTrFase"/>
</dbReference>
<evidence type="ECO:0000256" key="2">
    <source>
        <dbReference type="ARBA" id="ARBA00009525"/>
    </source>
</evidence>
<dbReference type="InterPro" id="IPR018328">
    <property type="entry name" value="Rad4_beta-hairpin_dom3"/>
</dbReference>
<evidence type="ECO:0000313" key="15">
    <source>
        <dbReference type="Proteomes" id="UP000663699"/>
    </source>
</evidence>
<evidence type="ECO:0000256" key="6">
    <source>
        <dbReference type="ARBA" id="ARBA00022763"/>
    </source>
</evidence>
<dbReference type="GO" id="GO:0003684">
    <property type="term" value="F:damaged DNA binding"/>
    <property type="evidence" value="ECO:0007669"/>
    <property type="project" value="InterPro"/>
</dbReference>
<proteinExistence type="inferred from homology"/>
<dbReference type="InterPro" id="IPR018326">
    <property type="entry name" value="Rad4_beta-hairpin_dom1"/>
</dbReference>
<feature type="binding site" evidence="9">
    <location>
        <position position="730"/>
    </location>
    <ligand>
        <name>S-adenosyl-L-methionine</name>
        <dbReference type="ChEBI" id="CHEBI:59789"/>
    </ligand>
</feature>
<evidence type="ECO:0000256" key="5">
    <source>
        <dbReference type="ARBA" id="ARBA00022691"/>
    </source>
</evidence>
<dbReference type="SMART" id="SM01032">
    <property type="entry name" value="BHD_3"/>
    <property type="match status" value="1"/>
</dbReference>
<keyword evidence="15" id="KW-1185">Reference proteome</keyword>
<dbReference type="OrthoDB" id="6329284at2759"/>
<dbReference type="HAMAP" id="MF_01813">
    <property type="entry name" value="MenG_UbiE_methyltr"/>
    <property type="match status" value="1"/>
</dbReference>
<dbReference type="InterPro" id="IPR038765">
    <property type="entry name" value="Papain-like_cys_pep_sf"/>
</dbReference>
<comment type="subunit">
    <text evidence="9">Component of a multi-subunit COQ enzyme complex, composed of at least COQ3, COQ4, COQ5, COQ6, COQ7 and COQ9.</text>
</comment>
<comment type="caution">
    <text evidence="9">Lacks conserved residue(s) required for the propagation of feature annotation.</text>
</comment>
<protein>
    <recommendedName>
        <fullName evidence="9">2-methoxy-6-polyprenyl-1,4-benzoquinol methylase, mitochondrial</fullName>
        <ecNumber evidence="9">2.1.1.201</ecNumber>
    </recommendedName>
    <alternativeName>
        <fullName evidence="9">Ubiquinone biosynthesis methyltransferase COQ5</fullName>
    </alternativeName>
</protein>
<evidence type="ECO:0000256" key="4">
    <source>
        <dbReference type="ARBA" id="ARBA00022679"/>
    </source>
</evidence>
<dbReference type="InterPro" id="IPR018327">
    <property type="entry name" value="BHD_2"/>
</dbReference>
<evidence type="ECO:0000256" key="3">
    <source>
        <dbReference type="ARBA" id="ARBA00022603"/>
    </source>
</evidence>
<evidence type="ECO:0000256" key="1">
    <source>
        <dbReference type="ARBA" id="ARBA00004123"/>
    </source>
</evidence>
<dbReference type="SMART" id="SM01031">
    <property type="entry name" value="BHD_2"/>
    <property type="match status" value="1"/>
</dbReference>
<dbReference type="PROSITE" id="PS01184">
    <property type="entry name" value="UBIE_2"/>
    <property type="match status" value="1"/>
</dbReference>
<keyword evidence="9" id="KW-0831">Ubiquinone biosynthesis</keyword>
<gene>
    <name evidence="9" type="primary">COQ5</name>
    <name evidence="14" type="ORF">MERGE_001408</name>
</gene>
<dbReference type="Pfam" id="PF10404">
    <property type="entry name" value="BHD_2"/>
    <property type="match status" value="1"/>
</dbReference>
<feature type="region of interest" description="Disordered" evidence="10">
    <location>
        <begin position="20"/>
        <end position="39"/>
    </location>
</feature>
<comment type="similarity">
    <text evidence="2">Belongs to the XPC family.</text>
</comment>
<dbReference type="PANTHER" id="PTHR12135:SF0">
    <property type="entry name" value="DNA REPAIR PROTEIN COMPLEMENTING XP-C CELLS"/>
    <property type="match status" value="1"/>
</dbReference>
<comment type="pathway">
    <text evidence="9">Cofactor biosynthesis; ubiquinone biosynthesis.</text>
</comment>
<keyword evidence="4 9" id="KW-0808">Transferase</keyword>
<dbReference type="GO" id="GO:0006289">
    <property type="term" value="P:nucleotide-excision repair"/>
    <property type="evidence" value="ECO:0007669"/>
    <property type="project" value="InterPro"/>
</dbReference>
<dbReference type="AlphaFoldDB" id="A0A899FYX8"/>
<dbReference type="Gene3D" id="2.20.20.110">
    <property type="entry name" value="Rad4, beta-hairpin domain BHD1"/>
    <property type="match status" value="1"/>
</dbReference>
<sequence length="884" mass="102571">MKERFFHEKNVQIVPFFPDTSSSSLEKATGEHEEELTDDVDDDGVEWEDFGFDLEEDEGKNTEKDGGETIFEYKIEENVRKKGHRIKEKDRKLRLEIHKLHLLCLISHASLRNYFCRDKRLHDKLRHILPHKVRELIHPKVKTSEYRNCRMFITALRTIVHIWSRKFKKNKYGLSKSLWKSPDQINRPQNNNLYDNISGFEDFLKAAEDLKGSRDLGAQLFVAFLRSNNIKTRLVAFLQPLSYGFDKSNTLHDSTVSEENYIHEETNKHPNCNTFTTIERFLESIRPFKRPCLDHSITHCSNILNANLGEIKESLHPFYWAEVLNPITQKWIFVDPMVSCLIGKPSKFEQLVSKSGNSLSYIISLDEDGYVKDVTRRINCHITQPYDTIEDQEFLQRQVFEKIPKNIKYLKDHPLHLKKDQFIDSKKPCSFITVKKNGNMVKEPIFYRKDIVTVLPASKWYHCGRKIKFGEQPLKIVQKRIKNSVSDQLDHNISYTTVGLYSESQTELYTPPSVVNGKVPRNAYGNLDIFVPSMIPQGAVYLPFPGISLAARILGIDYADAVVGFKFEKRLSLPIIKGIIVAQEYEEAISLAFRIMKEEEHERLSQKMRNIILARWKRFYRKLCICERLKEYDKDKRPFIAKSLYHFSPYILKDQNLEKNTHFGFKNVPESQKEHLVHNVFTSVASSYDLMNDIMSLGIHRCWKDQFVQRLNPGWLNGEPMNLLDVAGGTGDIAFRLLDYATDVHFDTQTKNAENLTDIASSSINIYTIAFGIRNCTRMMDVLREAYRVLKPGGVFSCLEFSRVSVKPLEPLYNYYLFNIIPIMGEIVAGNRDSYQYLAESIVKHPDQKTFSKMMESAGFRLIGDGYRNLSFGIVAIHTGIKPR</sequence>
<dbReference type="Pfam" id="PF10405">
    <property type="entry name" value="BHD_3"/>
    <property type="match status" value="1"/>
</dbReference>
<dbReference type="InterPro" id="IPR036985">
    <property type="entry name" value="Transglutaminase-like_sf"/>
</dbReference>
<accession>A0A899FYX8</accession>
<dbReference type="SUPFAM" id="SSF54001">
    <property type="entry name" value="Cysteine proteinases"/>
    <property type="match status" value="1"/>
</dbReference>
<keyword evidence="3 9" id="KW-0489">Methyltransferase</keyword>
<evidence type="ECO:0000313" key="14">
    <source>
        <dbReference type="EMBL" id="QSL67021.1"/>
    </source>
</evidence>
<keyword evidence="5 9" id="KW-0949">S-adenosyl-L-methionine</keyword>
<dbReference type="InterPro" id="IPR004583">
    <property type="entry name" value="DNA_repair_Rad4"/>
</dbReference>
<keyword evidence="9" id="KW-0472">Membrane</keyword>
<dbReference type="GO" id="GO:0032259">
    <property type="term" value="P:methylation"/>
    <property type="evidence" value="ECO:0007669"/>
    <property type="project" value="UniProtKB-KW"/>
</dbReference>
<dbReference type="GO" id="GO:0006298">
    <property type="term" value="P:mismatch repair"/>
    <property type="evidence" value="ECO:0007669"/>
    <property type="project" value="TreeGrafter"/>
</dbReference>
<dbReference type="GO" id="GO:0008425">
    <property type="term" value="F:2-methoxy-6-polyprenyl-1,4-benzoquinol methyltransferase activity"/>
    <property type="evidence" value="ECO:0007669"/>
    <property type="project" value="UniProtKB-UniRule"/>
</dbReference>
<dbReference type="GO" id="GO:0071942">
    <property type="term" value="C:XPC complex"/>
    <property type="evidence" value="ECO:0007669"/>
    <property type="project" value="TreeGrafter"/>
</dbReference>
<dbReference type="GO" id="GO:0000111">
    <property type="term" value="C:nucleotide-excision repair factor 2 complex"/>
    <property type="evidence" value="ECO:0007669"/>
    <property type="project" value="TreeGrafter"/>
</dbReference>